<dbReference type="Pfam" id="PF00743">
    <property type="entry name" value="FMO-like"/>
    <property type="match status" value="2"/>
</dbReference>
<dbReference type="InterPro" id="IPR050346">
    <property type="entry name" value="FMO-like"/>
</dbReference>
<evidence type="ECO:0000313" key="6">
    <source>
        <dbReference type="EMBL" id="EEP79631.1"/>
    </source>
</evidence>
<sequence length="495" mass="55152">MALRIAIVGAGLSGLASLKQCLEEGFNATIFESRDVIGGQWCYEEPDSVTGETASSIYEGVLLNSCRDTSSFSDFPMDPARYPDYFGHRGFFQYLEEYADHFGLKEHIRLNTKVISCSQNEDGKWAVKTVQQGGDPVEDCYDAVFACSGALARPVIPQFEGLETFKGKIFHSRVYRRPTGLEGKRVAIIGFGNSAADLSSEISWQAKELHLITRRGGWIVPRFVLGKPAETFDNHGLMEANVTMRSDLLDNIRTGRIIPHRAAIQSVSETSLILTDGTSIDVDVVIFCTGYHLSVPYVPEESYRMTYNEILSTNNSMDLYKLVASPLFSDLFFIGFVELAGPLIPVAEVQARWATSVLAGRIKLPPMEEVYDDIAVYQASLVSSMVNSDRHTVTIRYLPYCDDLLRDIGATPTFRRLFLNLFSSNPFRAARLLRTVYFGINSPAQYRLFGHGSKPNLASATLLRLADEDEGLSEEERYHLGMSDLESPEQVEESS</sequence>
<dbReference type="GO" id="GO:0004499">
    <property type="term" value="F:N,N-dimethylaniline monooxygenase activity"/>
    <property type="evidence" value="ECO:0007669"/>
    <property type="project" value="InterPro"/>
</dbReference>
<dbReference type="GO" id="GO:0050661">
    <property type="term" value="F:NADP binding"/>
    <property type="evidence" value="ECO:0007669"/>
    <property type="project" value="InterPro"/>
</dbReference>
<dbReference type="PRINTS" id="PR00370">
    <property type="entry name" value="FMOXYGENASE"/>
</dbReference>
<dbReference type="AlphaFoldDB" id="C4JP95"/>
<dbReference type="InterPro" id="IPR020946">
    <property type="entry name" value="Flavin_mOase-like"/>
</dbReference>
<dbReference type="PIRSF" id="PIRSF000332">
    <property type="entry name" value="FMO"/>
    <property type="match status" value="1"/>
</dbReference>
<dbReference type="KEGG" id="ure:UREG_04477"/>
<dbReference type="eggNOG" id="KOG1399">
    <property type="taxonomic scope" value="Eukaryota"/>
</dbReference>
<evidence type="ECO:0000256" key="3">
    <source>
        <dbReference type="ARBA" id="ARBA00022827"/>
    </source>
</evidence>
<dbReference type="FunFam" id="3.50.50.60:FF:000042">
    <property type="entry name" value="Dimethylaniline monooxygenase [N-oxide-forming]"/>
    <property type="match status" value="1"/>
</dbReference>
<keyword evidence="5" id="KW-0560">Oxidoreductase</keyword>
<dbReference type="Gene3D" id="3.50.50.60">
    <property type="entry name" value="FAD/NAD(P)-binding domain"/>
    <property type="match status" value="1"/>
</dbReference>
<dbReference type="InterPro" id="IPR000960">
    <property type="entry name" value="Flavin_mOase"/>
</dbReference>
<evidence type="ECO:0000256" key="1">
    <source>
        <dbReference type="ARBA" id="ARBA00009183"/>
    </source>
</evidence>
<dbReference type="OrthoDB" id="66881at2759"/>
<dbReference type="InParanoid" id="C4JP95"/>
<protein>
    <submittedName>
        <fullName evidence="6">Uncharacterized protein</fullName>
    </submittedName>
</protein>
<dbReference type="VEuPathDB" id="FungiDB:UREG_04477"/>
<dbReference type="OMA" id="CCTGYDI"/>
<evidence type="ECO:0000256" key="5">
    <source>
        <dbReference type="ARBA" id="ARBA00023002"/>
    </source>
</evidence>
<dbReference type="HOGENOM" id="CLU_006909_8_2_1"/>
<name>C4JP95_UNCRE</name>
<dbReference type="InterPro" id="IPR036188">
    <property type="entry name" value="FAD/NAD-bd_sf"/>
</dbReference>
<organism evidence="6 7">
    <name type="scientific">Uncinocarpus reesii (strain UAMH 1704)</name>
    <dbReference type="NCBI Taxonomy" id="336963"/>
    <lineage>
        <taxon>Eukaryota</taxon>
        <taxon>Fungi</taxon>
        <taxon>Dikarya</taxon>
        <taxon>Ascomycota</taxon>
        <taxon>Pezizomycotina</taxon>
        <taxon>Eurotiomycetes</taxon>
        <taxon>Eurotiomycetidae</taxon>
        <taxon>Onygenales</taxon>
        <taxon>Onygenaceae</taxon>
        <taxon>Uncinocarpus</taxon>
    </lineage>
</organism>
<keyword evidence="3" id="KW-0274">FAD</keyword>
<keyword evidence="2" id="KW-0285">Flavoprotein</keyword>
<evidence type="ECO:0000256" key="4">
    <source>
        <dbReference type="ARBA" id="ARBA00022857"/>
    </source>
</evidence>
<comment type="similarity">
    <text evidence="1">Belongs to the FMO family.</text>
</comment>
<dbReference type="GO" id="GO:0050660">
    <property type="term" value="F:flavin adenine dinucleotide binding"/>
    <property type="evidence" value="ECO:0007669"/>
    <property type="project" value="InterPro"/>
</dbReference>
<accession>C4JP95</accession>
<evidence type="ECO:0000313" key="7">
    <source>
        <dbReference type="Proteomes" id="UP000002058"/>
    </source>
</evidence>
<keyword evidence="7" id="KW-1185">Reference proteome</keyword>
<dbReference type="PANTHER" id="PTHR23023">
    <property type="entry name" value="DIMETHYLANILINE MONOOXYGENASE"/>
    <property type="match status" value="1"/>
</dbReference>
<evidence type="ECO:0000256" key="2">
    <source>
        <dbReference type="ARBA" id="ARBA00022630"/>
    </source>
</evidence>
<dbReference type="EMBL" id="CH476616">
    <property type="protein sequence ID" value="EEP79631.1"/>
    <property type="molecule type" value="Genomic_DNA"/>
</dbReference>
<dbReference type="RefSeq" id="XP_002544960.1">
    <property type="nucleotide sequence ID" value="XM_002544914.1"/>
</dbReference>
<keyword evidence="4" id="KW-0521">NADP</keyword>
<dbReference type="Proteomes" id="UP000002058">
    <property type="component" value="Unassembled WGS sequence"/>
</dbReference>
<proteinExistence type="inferred from homology"/>
<dbReference type="SUPFAM" id="SSF51905">
    <property type="entry name" value="FAD/NAD(P)-binding domain"/>
    <property type="match status" value="2"/>
</dbReference>
<reference evidence="7" key="1">
    <citation type="journal article" date="2009" name="Genome Res.">
        <title>Comparative genomic analyses of the human fungal pathogens Coccidioides and their relatives.</title>
        <authorList>
            <person name="Sharpton T.J."/>
            <person name="Stajich J.E."/>
            <person name="Rounsley S.D."/>
            <person name="Gardner M.J."/>
            <person name="Wortman J.R."/>
            <person name="Jordar V.S."/>
            <person name="Maiti R."/>
            <person name="Kodira C.D."/>
            <person name="Neafsey D.E."/>
            <person name="Zeng Q."/>
            <person name="Hung C.-Y."/>
            <person name="McMahan C."/>
            <person name="Muszewska A."/>
            <person name="Grynberg M."/>
            <person name="Mandel M.A."/>
            <person name="Kellner E.M."/>
            <person name="Barker B.M."/>
            <person name="Galgiani J.N."/>
            <person name="Orbach M.J."/>
            <person name="Kirkland T.N."/>
            <person name="Cole G.T."/>
            <person name="Henn M.R."/>
            <person name="Birren B.W."/>
            <person name="Taylor J.W."/>
        </authorList>
    </citation>
    <scope>NUCLEOTIDE SEQUENCE [LARGE SCALE GENOMIC DNA]</scope>
    <source>
        <strain evidence="7">UAMH 1704</strain>
    </source>
</reference>
<gene>
    <name evidence="6" type="ORF">UREG_04477</name>
</gene>
<dbReference type="GeneID" id="8442341"/>